<organism evidence="4 5">
    <name type="scientific">Rhizosaccharibacter radicis</name>
    <dbReference type="NCBI Taxonomy" id="2782605"/>
    <lineage>
        <taxon>Bacteria</taxon>
        <taxon>Pseudomonadati</taxon>
        <taxon>Pseudomonadota</taxon>
        <taxon>Alphaproteobacteria</taxon>
        <taxon>Acetobacterales</taxon>
        <taxon>Acetobacteraceae</taxon>
        <taxon>Rhizosaccharibacter</taxon>
    </lineage>
</organism>
<evidence type="ECO:0000313" key="5">
    <source>
        <dbReference type="Proteomes" id="UP001524547"/>
    </source>
</evidence>
<comment type="caution">
    <text evidence="4">The sequence shown here is derived from an EMBL/GenBank/DDBJ whole genome shotgun (WGS) entry which is preliminary data.</text>
</comment>
<dbReference type="PANTHER" id="PTHR44591">
    <property type="entry name" value="STRESS RESPONSE REGULATOR PROTEIN 1"/>
    <property type="match status" value="1"/>
</dbReference>
<keyword evidence="5" id="KW-1185">Reference proteome</keyword>
<reference evidence="4 5" key="1">
    <citation type="submission" date="2022-06" db="EMBL/GenBank/DDBJ databases">
        <title>Rhizosaccharibacter gen. nov. sp. nov. KSS12, endophytic bacteria isolated from sugarcane.</title>
        <authorList>
            <person name="Pitiwittayakul N."/>
        </authorList>
    </citation>
    <scope>NUCLEOTIDE SEQUENCE [LARGE SCALE GENOMIC DNA]</scope>
    <source>
        <strain evidence="4 5">KSS12</strain>
    </source>
</reference>
<dbReference type="PROSITE" id="PS50110">
    <property type="entry name" value="RESPONSE_REGULATORY"/>
    <property type="match status" value="1"/>
</dbReference>
<dbReference type="Gene3D" id="3.40.50.2300">
    <property type="match status" value="1"/>
</dbReference>
<evidence type="ECO:0000259" key="3">
    <source>
        <dbReference type="PROSITE" id="PS50110"/>
    </source>
</evidence>
<dbReference type="Proteomes" id="UP001524547">
    <property type="component" value="Unassembled WGS sequence"/>
</dbReference>
<keyword evidence="1 2" id="KW-0597">Phosphoprotein</keyword>
<dbReference type="InterPro" id="IPR001789">
    <property type="entry name" value="Sig_transdc_resp-reg_receiver"/>
</dbReference>
<dbReference type="InterPro" id="IPR050595">
    <property type="entry name" value="Bact_response_regulator"/>
</dbReference>
<dbReference type="EMBL" id="JAMZEJ010000005">
    <property type="protein sequence ID" value="MCQ8240933.1"/>
    <property type="molecule type" value="Genomic_DNA"/>
</dbReference>
<evidence type="ECO:0000313" key="4">
    <source>
        <dbReference type="EMBL" id="MCQ8240933.1"/>
    </source>
</evidence>
<evidence type="ECO:0000256" key="1">
    <source>
        <dbReference type="ARBA" id="ARBA00022553"/>
    </source>
</evidence>
<evidence type="ECO:0000256" key="2">
    <source>
        <dbReference type="PROSITE-ProRule" id="PRU00169"/>
    </source>
</evidence>
<dbReference type="SMART" id="SM00448">
    <property type="entry name" value="REC"/>
    <property type="match status" value="1"/>
</dbReference>
<protein>
    <submittedName>
        <fullName evidence="4">Response regulator</fullName>
    </submittedName>
</protein>
<dbReference type="InterPro" id="IPR011006">
    <property type="entry name" value="CheY-like_superfamily"/>
</dbReference>
<dbReference type="PANTHER" id="PTHR44591:SF3">
    <property type="entry name" value="RESPONSE REGULATORY DOMAIN-CONTAINING PROTEIN"/>
    <property type="match status" value="1"/>
</dbReference>
<dbReference type="Pfam" id="PF00072">
    <property type="entry name" value="Response_reg"/>
    <property type="match status" value="1"/>
</dbReference>
<name>A0ABT1VX66_9PROT</name>
<proteinExistence type="predicted"/>
<dbReference type="SUPFAM" id="SSF52172">
    <property type="entry name" value="CheY-like"/>
    <property type="match status" value="1"/>
</dbReference>
<sequence length="128" mass="14047">MCDLLVLDDDSLVRTTLAEALREQGLVVVEAAAEAEALAYLREQEPPRILVTDLDLGTRRNGFVVAAMARMLLPELCVIYITGRPEAVGLRELDHREALLMKPFLPSVLVAETRRLMGAPRPDAPTVG</sequence>
<feature type="modified residue" description="4-aspartylphosphate" evidence="2">
    <location>
        <position position="53"/>
    </location>
</feature>
<gene>
    <name evidence="4" type="ORF">NFI88_08805</name>
</gene>
<feature type="domain" description="Response regulatory" evidence="3">
    <location>
        <begin position="3"/>
        <end position="117"/>
    </location>
</feature>
<dbReference type="RefSeq" id="WP_422919682.1">
    <property type="nucleotide sequence ID" value="NZ_JAMZEJ010000005.1"/>
</dbReference>
<accession>A0ABT1VX66</accession>